<feature type="non-terminal residue" evidence="3">
    <location>
        <position position="132"/>
    </location>
</feature>
<sequence length="132" mass="14614">MTFSGHVFLFFTSVQHQTFFLQAVKLPFKMNVRKENHPSPRGCLVTGLTAAMSLSEQASDVVPFFSDESEAEGPEEQGGGARRPQEEEEASGVSKVRALLTVLVLCYINLLNYMDRFTVAGTPLTGFHFLPK</sequence>
<proteinExistence type="predicted"/>
<feature type="region of interest" description="Disordered" evidence="1">
    <location>
        <begin position="65"/>
        <end position="94"/>
    </location>
</feature>
<organism evidence="2 3">
    <name type="scientific">Notothenia coriiceps</name>
    <name type="common">black rockcod</name>
    <dbReference type="NCBI Taxonomy" id="8208"/>
    <lineage>
        <taxon>Eukaryota</taxon>
        <taxon>Metazoa</taxon>
        <taxon>Chordata</taxon>
        <taxon>Craniata</taxon>
        <taxon>Vertebrata</taxon>
        <taxon>Euteleostomi</taxon>
        <taxon>Actinopterygii</taxon>
        <taxon>Neopterygii</taxon>
        <taxon>Teleostei</taxon>
        <taxon>Neoteleostei</taxon>
        <taxon>Acanthomorphata</taxon>
        <taxon>Eupercaria</taxon>
        <taxon>Perciformes</taxon>
        <taxon>Notothenioidei</taxon>
        <taxon>Nototheniidae</taxon>
        <taxon>Notothenia</taxon>
    </lineage>
</organism>
<dbReference type="KEGG" id="ncc:104950167"/>
<name>A0A6I9NIJ7_9TELE</name>
<evidence type="ECO:0000256" key="1">
    <source>
        <dbReference type="SAM" id="MobiDB-lite"/>
    </source>
</evidence>
<protein>
    <submittedName>
        <fullName evidence="3">Protein spinster homolog 1-like</fullName>
    </submittedName>
</protein>
<keyword evidence="2" id="KW-1185">Reference proteome</keyword>
<dbReference type="GeneID" id="104950167"/>
<dbReference type="RefSeq" id="XP_010774953.1">
    <property type="nucleotide sequence ID" value="XM_010776651.1"/>
</dbReference>
<gene>
    <name evidence="3" type="primary">LOC104950167</name>
</gene>
<evidence type="ECO:0000313" key="3">
    <source>
        <dbReference type="RefSeq" id="XP_010774953.1"/>
    </source>
</evidence>
<evidence type="ECO:0000313" key="2">
    <source>
        <dbReference type="Proteomes" id="UP000504611"/>
    </source>
</evidence>
<dbReference type="OrthoDB" id="6770063at2759"/>
<dbReference type="Proteomes" id="UP000504611">
    <property type="component" value="Unplaced"/>
</dbReference>
<dbReference type="AlphaFoldDB" id="A0A6I9NIJ7"/>
<reference evidence="3" key="1">
    <citation type="submission" date="2025-08" db="UniProtKB">
        <authorList>
            <consortium name="RefSeq"/>
        </authorList>
    </citation>
    <scope>IDENTIFICATION</scope>
    <source>
        <tissue evidence="3">Muscle</tissue>
    </source>
</reference>
<accession>A0A6I9NIJ7</accession>